<dbReference type="Proteomes" id="UP000681967">
    <property type="component" value="Unassembled WGS sequence"/>
</dbReference>
<evidence type="ECO:0000313" key="3">
    <source>
        <dbReference type="EMBL" id="CAF4579678.1"/>
    </source>
</evidence>
<evidence type="ECO:0000259" key="1">
    <source>
        <dbReference type="PROSITE" id="PS51034"/>
    </source>
</evidence>
<dbReference type="PROSITE" id="PS51034">
    <property type="entry name" value="ZP_2"/>
    <property type="match status" value="1"/>
</dbReference>
<dbReference type="EMBL" id="CAJOBH010093953">
    <property type="protein sequence ID" value="CAF4579678.1"/>
    <property type="molecule type" value="Genomic_DNA"/>
</dbReference>
<evidence type="ECO:0000313" key="4">
    <source>
        <dbReference type="Proteomes" id="UP000681967"/>
    </source>
</evidence>
<feature type="domain" description="ZP" evidence="1">
    <location>
        <begin position="1"/>
        <end position="38"/>
    </location>
</feature>
<dbReference type="EMBL" id="CAJOBH010060718">
    <property type="protein sequence ID" value="CAF4423305.1"/>
    <property type="molecule type" value="Genomic_DNA"/>
</dbReference>
<dbReference type="AlphaFoldDB" id="A0A8S2YSD0"/>
<sequence>MHKFDTTSIVYLRCSIAICYGQIENCQERLCPEIRRSPTLHRGQTSIFNLSLTSTVDYA</sequence>
<feature type="non-terminal residue" evidence="3">
    <location>
        <position position="1"/>
    </location>
</feature>
<proteinExistence type="predicted"/>
<organism evidence="3 4">
    <name type="scientific">Rotaria magnacalcarata</name>
    <dbReference type="NCBI Taxonomy" id="392030"/>
    <lineage>
        <taxon>Eukaryota</taxon>
        <taxon>Metazoa</taxon>
        <taxon>Spiralia</taxon>
        <taxon>Gnathifera</taxon>
        <taxon>Rotifera</taxon>
        <taxon>Eurotatoria</taxon>
        <taxon>Bdelloidea</taxon>
        <taxon>Philodinida</taxon>
        <taxon>Philodinidae</taxon>
        <taxon>Rotaria</taxon>
    </lineage>
</organism>
<accession>A0A8S2YSD0</accession>
<evidence type="ECO:0000313" key="2">
    <source>
        <dbReference type="EMBL" id="CAF4423305.1"/>
    </source>
</evidence>
<comment type="caution">
    <text evidence="3">The sequence shown here is derived from an EMBL/GenBank/DDBJ whole genome shotgun (WGS) entry which is preliminary data.</text>
</comment>
<protein>
    <recommendedName>
        <fullName evidence="1">ZP domain-containing protein</fullName>
    </recommendedName>
</protein>
<reference evidence="3" key="1">
    <citation type="submission" date="2021-02" db="EMBL/GenBank/DDBJ databases">
        <authorList>
            <person name="Nowell W R."/>
        </authorList>
    </citation>
    <scope>NUCLEOTIDE SEQUENCE</scope>
</reference>
<dbReference type="InterPro" id="IPR001507">
    <property type="entry name" value="ZP_dom"/>
</dbReference>
<name>A0A8S2YSD0_9BILA</name>
<gene>
    <name evidence="2" type="ORF">BYL167_LOCUS32566</name>
    <name evidence="3" type="ORF">BYL167_LOCUS39250</name>
</gene>